<evidence type="ECO:0000313" key="1">
    <source>
        <dbReference type="EMBL" id="MEI4770997.1"/>
    </source>
</evidence>
<reference evidence="1 2" key="1">
    <citation type="submission" date="2024-01" db="EMBL/GenBank/DDBJ databases">
        <title>Seven novel Bacillus-like species.</title>
        <authorList>
            <person name="Liu G."/>
        </authorList>
    </citation>
    <scope>NUCLEOTIDE SEQUENCE [LARGE SCALE GENOMIC DNA]</scope>
    <source>
        <strain evidence="1 2">FJAT-51614</strain>
    </source>
</reference>
<gene>
    <name evidence="1" type="ORF">WAX74_15345</name>
</gene>
<accession>A0ABU8F9U2</accession>
<organism evidence="1 2">
    <name type="scientific">Psychrobacillus mangrovi</name>
    <dbReference type="NCBI Taxonomy" id="3117745"/>
    <lineage>
        <taxon>Bacteria</taxon>
        <taxon>Bacillati</taxon>
        <taxon>Bacillota</taxon>
        <taxon>Bacilli</taxon>
        <taxon>Bacillales</taxon>
        <taxon>Bacillaceae</taxon>
        <taxon>Psychrobacillus</taxon>
    </lineage>
</organism>
<name>A0ABU8F9U2_9BACI</name>
<proteinExistence type="predicted"/>
<dbReference type="EMBL" id="JBAWSY010000014">
    <property type="protein sequence ID" value="MEI4770997.1"/>
    <property type="molecule type" value="Genomic_DNA"/>
</dbReference>
<dbReference type="Proteomes" id="UP001364890">
    <property type="component" value="Unassembled WGS sequence"/>
</dbReference>
<evidence type="ECO:0000313" key="2">
    <source>
        <dbReference type="Proteomes" id="UP001364890"/>
    </source>
</evidence>
<evidence type="ECO:0008006" key="3">
    <source>
        <dbReference type="Google" id="ProtNLM"/>
    </source>
</evidence>
<dbReference type="RefSeq" id="WP_336498566.1">
    <property type="nucleotide sequence ID" value="NZ_JBAWSY010000014.1"/>
</dbReference>
<keyword evidence="2" id="KW-1185">Reference proteome</keyword>
<protein>
    <recommendedName>
        <fullName evidence="3">Replication initiation protein</fullName>
    </recommendedName>
</protein>
<comment type="caution">
    <text evidence="1">The sequence shown here is derived from an EMBL/GenBank/DDBJ whole genome shotgun (WGS) entry which is preliminary data.</text>
</comment>
<sequence>MVSIERVYDIEVNVDTLILVAILSIEDKQYLKHYFAFNRGNDYFYSSVTSKKPFFVLNLNPRNMYSHKYYKVMLILQNETLINMPESIRETLFAFDWKVKRMDIAFDSKLDYSSHVFLKPHGNTKVYSRNEWSGYYIGSNYSKSKLAVYDRNKKEQARKKDIEHLYQTRFEFRFRPKISCAPSIHNIDDEFIMNELSKYQVIEDVWNIETTQWNVNRLINLKKGLHLKRDYKDRWSRYGRKIQSELKQIVKEERIPFELLYQANKESIFSWLTHRAESKLVVTV</sequence>